<evidence type="ECO:0000313" key="7">
    <source>
        <dbReference type="Proteomes" id="UP000320209"/>
    </source>
</evidence>
<dbReference type="SUPFAM" id="SSF52540">
    <property type="entry name" value="P-loop containing nucleoside triphosphate hydrolases"/>
    <property type="match status" value="2"/>
</dbReference>
<feature type="domain" description="ABC transporter" evidence="5">
    <location>
        <begin position="8"/>
        <end position="240"/>
    </location>
</feature>
<dbReference type="InterPro" id="IPR027417">
    <property type="entry name" value="P-loop_NTPase"/>
</dbReference>
<evidence type="ECO:0000256" key="3">
    <source>
        <dbReference type="ARBA" id="ARBA00022840"/>
    </source>
</evidence>
<evidence type="ECO:0000259" key="5">
    <source>
        <dbReference type="PROSITE" id="PS50893"/>
    </source>
</evidence>
<dbReference type="RefSeq" id="WP_141780248.1">
    <property type="nucleotide sequence ID" value="NZ_VFOV01000001.1"/>
</dbReference>
<dbReference type="AlphaFoldDB" id="A0A543A6K5"/>
<keyword evidence="1" id="KW-0677">Repeat</keyword>
<evidence type="ECO:0000256" key="4">
    <source>
        <dbReference type="SAM" id="Coils"/>
    </source>
</evidence>
<proteinExistence type="predicted"/>
<dbReference type="GO" id="GO:0005524">
    <property type="term" value="F:ATP binding"/>
    <property type="evidence" value="ECO:0007669"/>
    <property type="project" value="UniProtKB-KW"/>
</dbReference>
<keyword evidence="3" id="KW-0067">ATP-binding</keyword>
<dbReference type="GO" id="GO:0016887">
    <property type="term" value="F:ATP hydrolysis activity"/>
    <property type="evidence" value="ECO:0007669"/>
    <property type="project" value="InterPro"/>
</dbReference>
<dbReference type="InterPro" id="IPR050611">
    <property type="entry name" value="ABCF"/>
</dbReference>
<dbReference type="PANTHER" id="PTHR19211:SF6">
    <property type="entry name" value="BLL7188 PROTEIN"/>
    <property type="match status" value="1"/>
</dbReference>
<dbReference type="SMART" id="SM00382">
    <property type="entry name" value="AAA"/>
    <property type="match status" value="2"/>
</dbReference>
<evidence type="ECO:0000256" key="1">
    <source>
        <dbReference type="ARBA" id="ARBA00022737"/>
    </source>
</evidence>
<protein>
    <submittedName>
        <fullName evidence="6">ATPase subunit of ABC transporter with duplicated ATPase domains</fullName>
    </submittedName>
</protein>
<dbReference type="Pfam" id="PF00005">
    <property type="entry name" value="ABC_tran"/>
    <property type="match status" value="2"/>
</dbReference>
<dbReference type="OrthoDB" id="5592724at2"/>
<gene>
    <name evidence="6" type="ORF">FB381_2113</name>
</gene>
<evidence type="ECO:0000256" key="2">
    <source>
        <dbReference type="ARBA" id="ARBA00022741"/>
    </source>
</evidence>
<evidence type="ECO:0000313" key="6">
    <source>
        <dbReference type="EMBL" id="TQL68224.1"/>
    </source>
</evidence>
<dbReference type="Gene3D" id="3.40.50.300">
    <property type="entry name" value="P-loop containing nucleotide triphosphate hydrolases"/>
    <property type="match status" value="2"/>
</dbReference>
<comment type="caution">
    <text evidence="6">The sequence shown here is derived from an EMBL/GenBank/DDBJ whole genome shotgun (WGS) entry which is preliminary data.</text>
</comment>
<dbReference type="InterPro" id="IPR003439">
    <property type="entry name" value="ABC_transporter-like_ATP-bd"/>
</dbReference>
<dbReference type="PROSITE" id="PS50893">
    <property type="entry name" value="ABC_TRANSPORTER_2"/>
    <property type="match status" value="1"/>
</dbReference>
<feature type="coiled-coil region" evidence="4">
    <location>
        <begin position="229"/>
        <end position="263"/>
    </location>
</feature>
<dbReference type="EMBL" id="VFOV01000001">
    <property type="protein sequence ID" value="TQL68224.1"/>
    <property type="molecule type" value="Genomic_DNA"/>
</dbReference>
<keyword evidence="4" id="KW-0175">Coiled coil</keyword>
<dbReference type="InterPro" id="IPR003593">
    <property type="entry name" value="AAA+_ATPase"/>
</dbReference>
<accession>A0A543A6K5</accession>
<dbReference type="PANTHER" id="PTHR19211">
    <property type="entry name" value="ATP-BINDING TRANSPORT PROTEIN-RELATED"/>
    <property type="match status" value="1"/>
</dbReference>
<keyword evidence="2" id="KW-0547">Nucleotide-binding</keyword>
<organism evidence="6 7">
    <name type="scientific">Nocardioides albertanoniae</name>
    <dbReference type="NCBI Taxonomy" id="1175486"/>
    <lineage>
        <taxon>Bacteria</taxon>
        <taxon>Bacillati</taxon>
        <taxon>Actinomycetota</taxon>
        <taxon>Actinomycetes</taxon>
        <taxon>Propionibacteriales</taxon>
        <taxon>Nocardioidaceae</taxon>
        <taxon>Nocardioides</taxon>
    </lineage>
</organism>
<dbReference type="FunFam" id="3.40.50.300:FF:001320">
    <property type="entry name" value="Heme ABC transporter ATP-binding protein"/>
    <property type="match status" value="1"/>
</dbReference>
<dbReference type="Proteomes" id="UP000320209">
    <property type="component" value="Unassembled WGS sequence"/>
</dbReference>
<sequence>MSTQSPAVVVDGLTLRWPDGNPALRDLGAAFTAGRTGLVGANGAGKSTLLRVIAGELAPTGGSVSVRGQVRYLPQQITLQTDATVADLLGVRDRLEALRAIEAGDADPRHFDTLADDWGIEERARAALGTNGLPDLDLDRRVATLSGGETVATALTGVRLSGAEIALLDEPTNNLDGDARHRLYDLIASWRGTLVVASHDLELLDLMDETAELRDGALSVYGGPYSAFREHVEREQAAAEQALAAAEQKLRTEKRQRVEAQTKLARRQRYARTDYENKRRPKVIMKARAGEAEVSAGKLRGELDDKVDRARDLRDQSAERVRRDPQVKIELPSPGLPAGRRVAELHDGDGRTLVLQGPERLAITGRNGAGKTRLVETLLRPPVTAQAPYATALTDRIGYLPQRLDHLDDGATILETVRSAQPDADPEHARALLAGFGFRGDVVSRAVGDLSGGERFRVALAAVLLADPTNQLLVLDEPTNNLDIVTVEQVIAALSAYQGALVVVSHDDAFLSRLGIDTFVRLEDGRLC</sequence>
<reference evidence="6 7" key="1">
    <citation type="submission" date="2019-06" db="EMBL/GenBank/DDBJ databases">
        <title>Sequencing the genomes of 1000 actinobacteria strains.</title>
        <authorList>
            <person name="Klenk H.-P."/>
        </authorList>
    </citation>
    <scope>NUCLEOTIDE SEQUENCE [LARGE SCALE GENOMIC DNA]</scope>
    <source>
        <strain evidence="6 7">DSM 25218</strain>
    </source>
</reference>
<name>A0A543A6K5_9ACTN</name>
<keyword evidence="7" id="KW-1185">Reference proteome</keyword>